<dbReference type="Proteomes" id="UP000483432">
    <property type="component" value="Unassembled WGS sequence"/>
</dbReference>
<dbReference type="GO" id="GO:0005506">
    <property type="term" value="F:iron ion binding"/>
    <property type="evidence" value="ECO:0007669"/>
    <property type="project" value="InterPro"/>
</dbReference>
<dbReference type="PRINTS" id="PR00605">
    <property type="entry name" value="CYTCHROMECIC"/>
</dbReference>
<dbReference type="PROSITE" id="PS51007">
    <property type="entry name" value="CYTC"/>
    <property type="match status" value="1"/>
</dbReference>
<dbReference type="SUPFAM" id="SSF46626">
    <property type="entry name" value="Cytochrome c"/>
    <property type="match status" value="1"/>
</dbReference>
<evidence type="ECO:0000313" key="10">
    <source>
        <dbReference type="Proteomes" id="UP000483432"/>
    </source>
</evidence>
<dbReference type="Pfam" id="PF13442">
    <property type="entry name" value="Cytochrome_CBB3"/>
    <property type="match status" value="1"/>
</dbReference>
<dbReference type="InterPro" id="IPR051459">
    <property type="entry name" value="Cytochrome_c-type_DH"/>
</dbReference>
<keyword evidence="5 6" id="KW-0408">Iron</keyword>
<keyword evidence="7" id="KW-0732">Signal</keyword>
<keyword evidence="2 6" id="KW-0349">Heme</keyword>
<name>A0A7C9P8G6_9PROT</name>
<evidence type="ECO:0000256" key="7">
    <source>
        <dbReference type="SAM" id="SignalP"/>
    </source>
</evidence>
<organism evidence="9 10">
    <name type="scientific">Sulfuriferula multivorans</name>
    <dbReference type="NCBI Taxonomy" id="1559896"/>
    <lineage>
        <taxon>Bacteria</taxon>
        <taxon>Pseudomonadati</taxon>
        <taxon>Pseudomonadota</taxon>
        <taxon>Betaproteobacteria</taxon>
        <taxon>Nitrosomonadales</taxon>
        <taxon>Sulfuricellaceae</taxon>
        <taxon>Sulfuriferula</taxon>
    </lineage>
</organism>
<dbReference type="PANTHER" id="PTHR35008:SF4">
    <property type="entry name" value="BLL4482 PROTEIN"/>
    <property type="match status" value="1"/>
</dbReference>
<feature type="chain" id="PRO_5028875555" evidence="7">
    <location>
        <begin position="24"/>
        <end position="164"/>
    </location>
</feature>
<feature type="signal peptide" evidence="7">
    <location>
        <begin position="1"/>
        <end position="23"/>
    </location>
</feature>
<dbReference type="InterPro" id="IPR008168">
    <property type="entry name" value="Cyt_C_IC"/>
</dbReference>
<keyword evidence="3 6" id="KW-0479">Metal-binding</keyword>
<proteinExistence type="predicted"/>
<dbReference type="Gene3D" id="1.10.760.10">
    <property type="entry name" value="Cytochrome c-like domain"/>
    <property type="match status" value="1"/>
</dbReference>
<dbReference type="InterPro" id="IPR009056">
    <property type="entry name" value="Cyt_c-like_dom"/>
</dbReference>
<evidence type="ECO:0000313" key="9">
    <source>
        <dbReference type="EMBL" id="NDP48208.1"/>
    </source>
</evidence>
<dbReference type="GO" id="GO:0009055">
    <property type="term" value="F:electron transfer activity"/>
    <property type="evidence" value="ECO:0007669"/>
    <property type="project" value="InterPro"/>
</dbReference>
<feature type="domain" description="Cytochrome c" evidence="8">
    <location>
        <begin position="52"/>
        <end position="146"/>
    </location>
</feature>
<evidence type="ECO:0000256" key="6">
    <source>
        <dbReference type="PROSITE-ProRule" id="PRU00433"/>
    </source>
</evidence>
<accession>A0A7C9P8G6</accession>
<evidence type="ECO:0000256" key="5">
    <source>
        <dbReference type="ARBA" id="ARBA00023004"/>
    </source>
</evidence>
<dbReference type="GO" id="GO:0020037">
    <property type="term" value="F:heme binding"/>
    <property type="evidence" value="ECO:0007669"/>
    <property type="project" value="InterPro"/>
</dbReference>
<keyword evidence="4" id="KW-0249">Electron transport</keyword>
<dbReference type="EMBL" id="JAAFGW010000092">
    <property type="protein sequence ID" value="NDP48208.1"/>
    <property type="molecule type" value="Genomic_DNA"/>
</dbReference>
<protein>
    <submittedName>
        <fullName evidence="9">Cytochrome c</fullName>
    </submittedName>
</protein>
<evidence type="ECO:0000256" key="3">
    <source>
        <dbReference type="ARBA" id="ARBA00022723"/>
    </source>
</evidence>
<evidence type="ECO:0000256" key="4">
    <source>
        <dbReference type="ARBA" id="ARBA00022982"/>
    </source>
</evidence>
<dbReference type="AlphaFoldDB" id="A0A7C9P8G6"/>
<dbReference type="PANTHER" id="PTHR35008">
    <property type="entry name" value="BLL4482 PROTEIN-RELATED"/>
    <property type="match status" value="1"/>
</dbReference>
<reference evidence="9 10" key="1">
    <citation type="submission" date="2019-09" db="EMBL/GenBank/DDBJ databases">
        <title>H2 Metabolism Revealed by Metagenomic Analysis in Subglacial Sediment of East Antarctica.</title>
        <authorList>
            <person name="Yang Z."/>
            <person name="Zhang Y."/>
            <person name="Lv Y."/>
            <person name="Yan W."/>
            <person name="Xiao X."/>
            <person name="Sun B."/>
            <person name="Ma H."/>
        </authorList>
    </citation>
    <scope>NUCLEOTIDE SEQUENCE [LARGE SCALE GENOMIC DNA]</scope>
    <source>
        <strain evidence="9">Bin2_2</strain>
    </source>
</reference>
<evidence type="ECO:0000259" key="8">
    <source>
        <dbReference type="PROSITE" id="PS51007"/>
    </source>
</evidence>
<evidence type="ECO:0000256" key="2">
    <source>
        <dbReference type="ARBA" id="ARBA00022617"/>
    </source>
</evidence>
<dbReference type="PROSITE" id="PS51257">
    <property type="entry name" value="PROKAR_LIPOPROTEIN"/>
    <property type="match status" value="1"/>
</dbReference>
<comment type="caution">
    <text evidence="9">The sequence shown here is derived from an EMBL/GenBank/DDBJ whole genome shotgun (WGS) entry which is preliminary data.</text>
</comment>
<sequence>MYKTISPWVLVLLAGLLSACDKAAESVATQGALSHDGAVSDAAPLDRKLGVAQIARGSVIFEKSCAECHGANGKGQPGDWRVRNAEGKYPPPPLDDSAHAWHHPTAVLMEAIRDGSPGGEGNMPAWKGKLSEQEMQDTVVYIKSLWTDPVYRLWLKVEQQSLEP</sequence>
<gene>
    <name evidence="9" type="ORF">GZ085_07420</name>
</gene>
<evidence type="ECO:0000256" key="1">
    <source>
        <dbReference type="ARBA" id="ARBA00022448"/>
    </source>
</evidence>
<keyword evidence="1" id="KW-0813">Transport</keyword>
<dbReference type="InterPro" id="IPR036909">
    <property type="entry name" value="Cyt_c-like_dom_sf"/>
</dbReference>